<dbReference type="InterPro" id="IPR001638">
    <property type="entry name" value="Solute-binding_3/MltF_N"/>
</dbReference>
<evidence type="ECO:0000313" key="4">
    <source>
        <dbReference type="EMBL" id="BCS90178.1"/>
    </source>
</evidence>
<keyword evidence="1" id="KW-0732">Signal</keyword>
<evidence type="ECO:0000313" key="5">
    <source>
        <dbReference type="Proteomes" id="UP001053296"/>
    </source>
</evidence>
<keyword evidence="5" id="KW-1185">Reference proteome</keyword>
<dbReference type="SUPFAM" id="SSF53850">
    <property type="entry name" value="Periplasmic binding protein-like II"/>
    <property type="match status" value="1"/>
</dbReference>
<evidence type="ECO:0000256" key="2">
    <source>
        <dbReference type="SAM" id="Phobius"/>
    </source>
</evidence>
<name>A0ABM8I517_9BACT</name>
<evidence type="ECO:0000259" key="3">
    <source>
        <dbReference type="SMART" id="SM00062"/>
    </source>
</evidence>
<reference evidence="4" key="1">
    <citation type="journal article" date="2022" name="Arch. Microbiol.">
        <title>Pseudodesulfovibrio sediminis sp. nov., a mesophilic and neutrophilic sulfate-reducing bacterium isolated from sediment of a brackish lake.</title>
        <authorList>
            <person name="Takahashi A."/>
            <person name="Kojima H."/>
            <person name="Watanabe M."/>
            <person name="Fukui M."/>
        </authorList>
    </citation>
    <scope>NUCLEOTIDE SEQUENCE</scope>
    <source>
        <strain evidence="4">SF6</strain>
    </source>
</reference>
<keyword evidence="2" id="KW-0812">Transmembrane</keyword>
<feature type="transmembrane region" description="Helical" evidence="2">
    <location>
        <begin position="284"/>
        <end position="307"/>
    </location>
</feature>
<keyword evidence="2" id="KW-0472">Membrane</keyword>
<organism evidence="4 5">
    <name type="scientific">Pseudodesulfovibrio sediminis</name>
    <dbReference type="NCBI Taxonomy" id="2810563"/>
    <lineage>
        <taxon>Bacteria</taxon>
        <taxon>Pseudomonadati</taxon>
        <taxon>Thermodesulfobacteriota</taxon>
        <taxon>Desulfovibrionia</taxon>
        <taxon>Desulfovibrionales</taxon>
        <taxon>Desulfovibrionaceae</taxon>
    </lineage>
</organism>
<feature type="domain" description="Solute-binding protein family 3/N-terminal" evidence="3">
    <location>
        <begin position="59"/>
        <end position="277"/>
    </location>
</feature>
<keyword evidence="2" id="KW-1133">Transmembrane helix</keyword>
<dbReference type="Gene3D" id="3.40.190.10">
    <property type="entry name" value="Periplasmic binding protein-like II"/>
    <property type="match status" value="2"/>
</dbReference>
<dbReference type="SMART" id="SM00062">
    <property type="entry name" value="PBPb"/>
    <property type="match status" value="1"/>
</dbReference>
<feature type="transmembrane region" description="Helical" evidence="2">
    <location>
        <begin position="25"/>
        <end position="46"/>
    </location>
</feature>
<dbReference type="Pfam" id="PF00497">
    <property type="entry name" value="SBP_bac_3"/>
    <property type="match status" value="1"/>
</dbReference>
<dbReference type="PANTHER" id="PTHR35936">
    <property type="entry name" value="MEMBRANE-BOUND LYTIC MUREIN TRANSGLYCOSYLASE F"/>
    <property type="match status" value="1"/>
</dbReference>
<dbReference type="Proteomes" id="UP001053296">
    <property type="component" value="Chromosome"/>
</dbReference>
<sequence>MLFYFQSRNDQSMCKECLNRKLKHCFFSAYWIALFAGLLCLPFNALSQDDLIARYRIGGIVVAHEADMPPMSFVGHSGMPKGYLIDMWQKWSAETGIPVRFHLVDWADTIKEVQAGRADVHGGLILNQERDAILSFSKPLFPSRGVFLARKGSGVNDAEDLNGHLVGVVENSFYDNYIRLHYPEMRPYPFASVVKLAEAVSNGKVNAVLANYPTLMFQLGAKGIGKQFEVVQFYPPQMLRAAVLKGNDELLAVVQEGLERIDQRELDSLYNRWVVGEDGRSQSWLVPAVSICVISLILALIIPPIMVKIRP</sequence>
<protein>
    <recommendedName>
        <fullName evidence="3">Solute-binding protein family 3/N-terminal domain-containing protein</fullName>
    </recommendedName>
</protein>
<accession>A0ABM8I517</accession>
<evidence type="ECO:0000256" key="1">
    <source>
        <dbReference type="ARBA" id="ARBA00022729"/>
    </source>
</evidence>
<gene>
    <name evidence="4" type="ORF">PSDVSF_34200</name>
</gene>
<dbReference type="PANTHER" id="PTHR35936:SF38">
    <property type="entry name" value="GLUTAMINE-BINDING PERIPLASMIC PROTEIN"/>
    <property type="match status" value="1"/>
</dbReference>
<dbReference type="EMBL" id="AP024485">
    <property type="protein sequence ID" value="BCS90178.1"/>
    <property type="molecule type" value="Genomic_DNA"/>
</dbReference>
<proteinExistence type="predicted"/>